<protein>
    <submittedName>
        <fullName evidence="1">Uncharacterized protein</fullName>
    </submittedName>
</protein>
<reference evidence="1" key="1">
    <citation type="journal article" date="2021" name="Proc. Natl. Acad. Sci. U.S.A.">
        <title>A Catalog of Tens of Thousands of Viruses from Human Metagenomes Reveals Hidden Associations with Chronic Diseases.</title>
        <authorList>
            <person name="Tisza M.J."/>
            <person name="Buck C.B."/>
        </authorList>
    </citation>
    <scope>NUCLEOTIDE SEQUENCE</scope>
    <source>
        <strain evidence="1">CtCYN4</strain>
    </source>
</reference>
<proteinExistence type="predicted"/>
<accession>A0A8S5VHQ1</accession>
<name>A0A8S5VHQ1_9CAUD</name>
<organism evidence="1">
    <name type="scientific">Myoviridae sp. ctCYN4</name>
    <dbReference type="NCBI Taxonomy" id="2825051"/>
    <lineage>
        <taxon>Viruses</taxon>
        <taxon>Duplodnaviria</taxon>
        <taxon>Heunggongvirae</taxon>
        <taxon>Uroviricota</taxon>
        <taxon>Caudoviricetes</taxon>
    </lineage>
</organism>
<dbReference type="EMBL" id="BK016268">
    <property type="protein sequence ID" value="DAG06285.1"/>
    <property type="molecule type" value="Genomic_DNA"/>
</dbReference>
<evidence type="ECO:0000313" key="1">
    <source>
        <dbReference type="EMBL" id="DAG06285.1"/>
    </source>
</evidence>
<sequence>MILTVYTNYLIMTYDIVFSGTKEELAKALDEGPVFLSTKEGASVFVNPINAALIEIKDSPLS</sequence>